<dbReference type="GO" id="GO:0005615">
    <property type="term" value="C:extracellular space"/>
    <property type="evidence" value="ECO:0007669"/>
    <property type="project" value="TreeGrafter"/>
</dbReference>
<dbReference type="GO" id="GO:0007161">
    <property type="term" value="P:calcium-independent cell-matrix adhesion"/>
    <property type="evidence" value="ECO:0007669"/>
    <property type="project" value="TreeGrafter"/>
</dbReference>
<comment type="caution">
    <text evidence="2">The sequence shown here is derived from an EMBL/GenBank/DDBJ whole genome shotgun (WGS) entry which is preliminary data.</text>
</comment>
<dbReference type="OrthoDB" id="10256829at2759"/>
<dbReference type="Pfam" id="PF00092">
    <property type="entry name" value="VWA"/>
    <property type="match status" value="1"/>
</dbReference>
<dbReference type="GO" id="GO:0005604">
    <property type="term" value="C:basement membrane"/>
    <property type="evidence" value="ECO:0007669"/>
    <property type="project" value="TreeGrafter"/>
</dbReference>
<gene>
    <name evidence="2" type="primary">VWA2</name>
    <name evidence="2" type="ORF">EYF80_061050</name>
</gene>
<keyword evidence="3" id="KW-1185">Reference proteome</keyword>
<dbReference type="EMBL" id="SRLO01006418">
    <property type="protein sequence ID" value="TNN28803.1"/>
    <property type="molecule type" value="Genomic_DNA"/>
</dbReference>
<accession>A0A4Z2EJ00</accession>
<dbReference type="Gene3D" id="3.40.50.410">
    <property type="entry name" value="von Willebrand factor, type A domain"/>
    <property type="match status" value="1"/>
</dbReference>
<protein>
    <submittedName>
        <fullName evidence="2">von Willebrand factor A domain-containing protein 2</fullName>
    </submittedName>
</protein>
<dbReference type="PROSITE" id="PS50234">
    <property type="entry name" value="VWFA"/>
    <property type="match status" value="1"/>
</dbReference>
<evidence type="ECO:0000313" key="3">
    <source>
        <dbReference type="Proteomes" id="UP000314294"/>
    </source>
</evidence>
<dbReference type="Proteomes" id="UP000314294">
    <property type="component" value="Unassembled WGS sequence"/>
</dbReference>
<name>A0A4Z2EJ00_9TELE</name>
<feature type="domain" description="VWFA" evidence="1">
    <location>
        <begin position="93"/>
        <end position="180"/>
    </location>
</feature>
<dbReference type="InterPro" id="IPR050525">
    <property type="entry name" value="ECM_Assembly_Org"/>
</dbReference>
<reference evidence="2 3" key="1">
    <citation type="submission" date="2019-03" db="EMBL/GenBank/DDBJ databases">
        <title>First draft genome of Liparis tanakae, snailfish: a comprehensive survey of snailfish specific genes.</title>
        <authorList>
            <person name="Kim W."/>
            <person name="Song I."/>
            <person name="Jeong J.-H."/>
            <person name="Kim D."/>
            <person name="Kim S."/>
            <person name="Ryu S."/>
            <person name="Song J.Y."/>
            <person name="Lee S.K."/>
        </authorList>
    </citation>
    <scope>NUCLEOTIDE SEQUENCE [LARGE SCALE GENOMIC DNA]</scope>
    <source>
        <tissue evidence="2">Muscle</tissue>
    </source>
</reference>
<evidence type="ECO:0000259" key="1">
    <source>
        <dbReference type="PROSITE" id="PS50234"/>
    </source>
</evidence>
<dbReference type="InterPro" id="IPR002035">
    <property type="entry name" value="VWF_A"/>
</dbReference>
<proteinExistence type="predicted"/>
<dbReference type="InterPro" id="IPR036465">
    <property type="entry name" value="vWFA_dom_sf"/>
</dbReference>
<dbReference type="SUPFAM" id="SSF53300">
    <property type="entry name" value="vWA-like"/>
    <property type="match status" value="1"/>
</dbReference>
<dbReference type="PRINTS" id="PR00453">
    <property type="entry name" value="VWFADOMAIN"/>
</dbReference>
<dbReference type="PANTHER" id="PTHR24020:SF37">
    <property type="entry name" value="VON WILLEBRAND FACTOR A DOMAIN-CONTAINING PROTEIN 2"/>
    <property type="match status" value="1"/>
</dbReference>
<evidence type="ECO:0000313" key="2">
    <source>
        <dbReference type="EMBL" id="TNN28803.1"/>
    </source>
</evidence>
<organism evidence="2 3">
    <name type="scientific">Liparis tanakae</name>
    <name type="common">Tanaka's snailfish</name>
    <dbReference type="NCBI Taxonomy" id="230148"/>
    <lineage>
        <taxon>Eukaryota</taxon>
        <taxon>Metazoa</taxon>
        <taxon>Chordata</taxon>
        <taxon>Craniata</taxon>
        <taxon>Vertebrata</taxon>
        <taxon>Euteleostomi</taxon>
        <taxon>Actinopterygii</taxon>
        <taxon>Neopterygii</taxon>
        <taxon>Teleostei</taxon>
        <taxon>Neoteleostei</taxon>
        <taxon>Acanthomorphata</taxon>
        <taxon>Eupercaria</taxon>
        <taxon>Perciformes</taxon>
        <taxon>Cottioidei</taxon>
        <taxon>Cottales</taxon>
        <taxon>Liparidae</taxon>
        <taxon>Liparis</taxon>
    </lineage>
</organism>
<dbReference type="AlphaFoldDB" id="A0A4Z2EJ00"/>
<dbReference type="PANTHER" id="PTHR24020">
    <property type="entry name" value="COLLAGEN ALPHA"/>
    <property type="match status" value="1"/>
</dbReference>
<sequence length="186" mass="20913">MWLYTRAEAETFLSCEVEHVQCFTSEQLKKKKKIFSSLNAIAVKSRAMKTSVDVQIGDYIQRCCSVQEIHTSHDVLQKIDSAGEMMQCSAAIDILFLLDGSYSVGKGSFERSKHYAIKLCEALDVGPDKVRVGVIQFGSSPRLEFALDSYASKEELKKRIKKIPHRCVFSSSHAHTAHVLGCRKCY</sequence>